<accession>A0A4R7UV77</accession>
<dbReference type="EMBL" id="SOCP01000023">
    <property type="protein sequence ID" value="TDV40350.1"/>
    <property type="molecule type" value="Genomic_DNA"/>
</dbReference>
<evidence type="ECO:0000313" key="3">
    <source>
        <dbReference type="Proteomes" id="UP000294927"/>
    </source>
</evidence>
<keyword evidence="3" id="KW-1185">Reference proteome</keyword>
<evidence type="ECO:0000313" key="2">
    <source>
        <dbReference type="EMBL" id="TDV40350.1"/>
    </source>
</evidence>
<comment type="caution">
    <text evidence="2">The sequence shown here is derived from an EMBL/GenBank/DDBJ whole genome shotgun (WGS) entry which is preliminary data.</text>
</comment>
<evidence type="ECO:0000256" key="1">
    <source>
        <dbReference type="SAM" id="MobiDB-lite"/>
    </source>
</evidence>
<gene>
    <name evidence="2" type="ORF">CLV71_12360</name>
</gene>
<evidence type="ECO:0008006" key="4">
    <source>
        <dbReference type="Google" id="ProtNLM"/>
    </source>
</evidence>
<dbReference type="AlphaFoldDB" id="A0A4R7UV77"/>
<dbReference type="OrthoDB" id="4543339at2"/>
<name>A0A4R7UV77_9PSEU</name>
<dbReference type="RefSeq" id="WP_133908301.1">
    <property type="nucleotide sequence ID" value="NZ_SOCP01000023.1"/>
</dbReference>
<sequence>MIVRAAVVAHPPLLVPELVGGGDDDATAVRTACLAVATRLTSAASRWVAVGAGQEGVVGPDAAGTFAGFGVDVVVRMSDAARGVPDPVMPLPALVAGWLRQQVLADEVTVHLVPADLPPEDCYALGERIAGDPAPVGLLVVGDGSHRHGDRAPGRPDDRAGPFDDAVHEALAAADAEALRALDPKLADELGAEGRAPWQVLAGAMGRRRWTGDARLMVPFGVAYHLAVLDPTP</sequence>
<proteinExistence type="predicted"/>
<dbReference type="Proteomes" id="UP000294927">
    <property type="component" value="Unassembled WGS sequence"/>
</dbReference>
<feature type="region of interest" description="Disordered" evidence="1">
    <location>
        <begin position="144"/>
        <end position="163"/>
    </location>
</feature>
<organism evidence="2 3">
    <name type="scientific">Actinophytocola oryzae</name>
    <dbReference type="NCBI Taxonomy" id="502181"/>
    <lineage>
        <taxon>Bacteria</taxon>
        <taxon>Bacillati</taxon>
        <taxon>Actinomycetota</taxon>
        <taxon>Actinomycetes</taxon>
        <taxon>Pseudonocardiales</taxon>
        <taxon>Pseudonocardiaceae</taxon>
    </lineage>
</organism>
<protein>
    <recommendedName>
        <fullName evidence="4">Catalytic LigB subunit of aromatic ring-opening dioxygenase</fullName>
    </recommendedName>
</protein>
<reference evidence="2 3" key="1">
    <citation type="submission" date="2019-03" db="EMBL/GenBank/DDBJ databases">
        <title>Genomic Encyclopedia of Archaeal and Bacterial Type Strains, Phase II (KMG-II): from individual species to whole genera.</title>
        <authorList>
            <person name="Goeker M."/>
        </authorList>
    </citation>
    <scope>NUCLEOTIDE SEQUENCE [LARGE SCALE GENOMIC DNA]</scope>
    <source>
        <strain evidence="2 3">DSM 45499</strain>
    </source>
</reference>
<dbReference type="Gene3D" id="3.40.830.10">
    <property type="entry name" value="LigB-like"/>
    <property type="match status" value="1"/>
</dbReference>
<dbReference type="SUPFAM" id="SSF53213">
    <property type="entry name" value="LigB-like"/>
    <property type="match status" value="1"/>
</dbReference>